<dbReference type="AlphaFoldDB" id="A0A5C4NAL9"/>
<keyword evidence="1" id="KW-0732">Signal</keyword>
<dbReference type="OrthoDB" id="7858211at2"/>
<feature type="chain" id="PRO_5023057099" description="ABC-type transport auxiliary lipoprotein component domain-containing protein" evidence="1">
    <location>
        <begin position="26"/>
        <end position="189"/>
    </location>
</feature>
<evidence type="ECO:0000256" key="1">
    <source>
        <dbReference type="SAM" id="SignalP"/>
    </source>
</evidence>
<feature type="signal peptide" evidence="1">
    <location>
        <begin position="1"/>
        <end position="25"/>
    </location>
</feature>
<dbReference type="SUPFAM" id="SSF159594">
    <property type="entry name" value="XCC0632-like"/>
    <property type="match status" value="1"/>
</dbReference>
<dbReference type="EMBL" id="VDFV01000022">
    <property type="protein sequence ID" value="TNC69148.1"/>
    <property type="molecule type" value="Genomic_DNA"/>
</dbReference>
<evidence type="ECO:0000313" key="3">
    <source>
        <dbReference type="EMBL" id="TNC69148.1"/>
    </source>
</evidence>
<organism evidence="3 4">
    <name type="scientific">Rubellimicrobium roseum</name>
    <dbReference type="NCBI Taxonomy" id="687525"/>
    <lineage>
        <taxon>Bacteria</taxon>
        <taxon>Pseudomonadati</taxon>
        <taxon>Pseudomonadota</taxon>
        <taxon>Alphaproteobacteria</taxon>
        <taxon>Rhodobacterales</taxon>
        <taxon>Roseobacteraceae</taxon>
        <taxon>Rubellimicrobium</taxon>
    </lineage>
</organism>
<dbReference type="PROSITE" id="PS51257">
    <property type="entry name" value="PROKAR_LIPOPROTEIN"/>
    <property type="match status" value="1"/>
</dbReference>
<evidence type="ECO:0000259" key="2">
    <source>
        <dbReference type="Pfam" id="PF03886"/>
    </source>
</evidence>
<dbReference type="Gene3D" id="3.40.50.10610">
    <property type="entry name" value="ABC-type transport auxiliary lipoprotein component"/>
    <property type="match status" value="1"/>
</dbReference>
<evidence type="ECO:0000313" key="4">
    <source>
        <dbReference type="Proteomes" id="UP000305709"/>
    </source>
</evidence>
<dbReference type="InterPro" id="IPR005586">
    <property type="entry name" value="ABC_trans_aux"/>
</dbReference>
<comment type="caution">
    <text evidence="3">The sequence shown here is derived from an EMBL/GenBank/DDBJ whole genome shotgun (WGS) entry which is preliminary data.</text>
</comment>
<name>A0A5C4NAL9_9RHOB</name>
<sequence length="189" mass="19277">MTLRPLALSALALLAACGGPGPLLIAVPPAPAEGRVGIGFASVEVLEVSLPAYADGEEIFLQGQGGALTEAGGAVWADDPSRALTLDLSRALGELTGAQTAPDPWPFDDGPEAQVDVRLAEFAPDLTRGAFVLRGQYFVASQDGSGRDRAAEFLVTAPLPPEPGPAAIAAARAQATLTLARQIAAEGLR</sequence>
<gene>
    <name evidence="3" type="ORF">FHG71_14175</name>
</gene>
<proteinExistence type="predicted"/>
<protein>
    <recommendedName>
        <fullName evidence="2">ABC-type transport auxiliary lipoprotein component domain-containing protein</fullName>
    </recommendedName>
</protein>
<dbReference type="Proteomes" id="UP000305709">
    <property type="component" value="Unassembled WGS sequence"/>
</dbReference>
<reference evidence="3 4" key="1">
    <citation type="submission" date="2019-06" db="EMBL/GenBank/DDBJ databases">
        <authorList>
            <person name="Jiang L."/>
        </authorList>
    </citation>
    <scope>NUCLEOTIDE SEQUENCE [LARGE SCALE GENOMIC DNA]</scope>
    <source>
        <strain evidence="3 4">YIM 48858</strain>
    </source>
</reference>
<dbReference type="RefSeq" id="WP_139082347.1">
    <property type="nucleotide sequence ID" value="NZ_VDFV01000022.1"/>
</dbReference>
<feature type="domain" description="ABC-type transport auxiliary lipoprotein component" evidence="2">
    <location>
        <begin position="31"/>
        <end position="184"/>
    </location>
</feature>
<accession>A0A5C4NAL9</accession>
<keyword evidence="4" id="KW-1185">Reference proteome</keyword>
<dbReference type="Pfam" id="PF03886">
    <property type="entry name" value="ABC_trans_aux"/>
    <property type="match status" value="1"/>
</dbReference>